<dbReference type="Gene3D" id="3.50.50.60">
    <property type="entry name" value="FAD/NAD(P)-binding domain"/>
    <property type="match status" value="1"/>
</dbReference>
<dbReference type="GO" id="GO:0050660">
    <property type="term" value="F:flavin adenine dinucleotide binding"/>
    <property type="evidence" value="ECO:0007669"/>
    <property type="project" value="InterPro"/>
</dbReference>
<evidence type="ECO:0000313" key="8">
    <source>
        <dbReference type="EMBL" id="EAS06727.2"/>
    </source>
</evidence>
<keyword evidence="9" id="KW-1185">Reference proteome</keyword>
<dbReference type="GO" id="GO:0008115">
    <property type="term" value="F:sarcosine oxidase activity"/>
    <property type="evidence" value="ECO:0007669"/>
    <property type="project" value="TreeGrafter"/>
</dbReference>
<dbReference type="AlphaFoldDB" id="I7MAY5"/>
<dbReference type="PANTHER" id="PTHR10961">
    <property type="entry name" value="PEROXISOMAL SARCOSINE OXIDASE"/>
    <property type="match status" value="1"/>
</dbReference>
<dbReference type="OrthoDB" id="424974at2759"/>
<dbReference type="NCBIfam" id="NF008425">
    <property type="entry name" value="PRK11259.1"/>
    <property type="match status" value="1"/>
</dbReference>
<evidence type="ECO:0000256" key="3">
    <source>
        <dbReference type="ARBA" id="ARBA00022630"/>
    </source>
</evidence>
<keyword evidence="6" id="KW-0812">Transmembrane</keyword>
<organism evidence="8 9">
    <name type="scientific">Tetrahymena thermophila (strain SB210)</name>
    <dbReference type="NCBI Taxonomy" id="312017"/>
    <lineage>
        <taxon>Eukaryota</taxon>
        <taxon>Sar</taxon>
        <taxon>Alveolata</taxon>
        <taxon>Ciliophora</taxon>
        <taxon>Intramacronucleata</taxon>
        <taxon>Oligohymenophorea</taxon>
        <taxon>Hymenostomatida</taxon>
        <taxon>Tetrahymenina</taxon>
        <taxon>Tetrahymenidae</taxon>
        <taxon>Tetrahymena</taxon>
    </lineage>
</organism>
<feature type="transmembrane region" description="Helical" evidence="6">
    <location>
        <begin position="141"/>
        <end position="157"/>
    </location>
</feature>
<proteinExistence type="inferred from homology"/>
<dbReference type="SUPFAM" id="SSF51905">
    <property type="entry name" value="FAD/NAD(P)-binding domain"/>
    <property type="match status" value="1"/>
</dbReference>
<name>I7MAY5_TETTS</name>
<gene>
    <name evidence="8" type="ORF">TTHERM_00688670</name>
</gene>
<keyword evidence="6" id="KW-0472">Membrane</keyword>
<protein>
    <submittedName>
        <fullName evidence="8">FAD-dependent oxidoreductase</fullName>
    </submittedName>
</protein>
<dbReference type="RefSeq" id="XP_001026969.2">
    <property type="nucleotide sequence ID" value="XM_001026969.3"/>
</dbReference>
<reference evidence="9" key="1">
    <citation type="journal article" date="2006" name="PLoS Biol.">
        <title>Macronuclear genome sequence of the ciliate Tetrahymena thermophila, a model eukaryote.</title>
        <authorList>
            <person name="Eisen J.A."/>
            <person name="Coyne R.S."/>
            <person name="Wu M."/>
            <person name="Wu D."/>
            <person name="Thiagarajan M."/>
            <person name="Wortman J.R."/>
            <person name="Badger J.H."/>
            <person name="Ren Q."/>
            <person name="Amedeo P."/>
            <person name="Jones K.M."/>
            <person name="Tallon L.J."/>
            <person name="Delcher A.L."/>
            <person name="Salzberg S.L."/>
            <person name="Silva J.C."/>
            <person name="Haas B.J."/>
            <person name="Majoros W.H."/>
            <person name="Farzad M."/>
            <person name="Carlton J.M."/>
            <person name="Smith R.K. Jr."/>
            <person name="Garg J."/>
            <person name="Pearlman R.E."/>
            <person name="Karrer K.M."/>
            <person name="Sun L."/>
            <person name="Manning G."/>
            <person name="Elde N.C."/>
            <person name="Turkewitz A.P."/>
            <person name="Asai D.J."/>
            <person name="Wilkes D.E."/>
            <person name="Wang Y."/>
            <person name="Cai H."/>
            <person name="Collins K."/>
            <person name="Stewart B.A."/>
            <person name="Lee S.R."/>
            <person name="Wilamowska K."/>
            <person name="Weinberg Z."/>
            <person name="Ruzzo W.L."/>
            <person name="Wloga D."/>
            <person name="Gaertig J."/>
            <person name="Frankel J."/>
            <person name="Tsao C.-C."/>
            <person name="Gorovsky M.A."/>
            <person name="Keeling P.J."/>
            <person name="Waller R.F."/>
            <person name="Patron N.J."/>
            <person name="Cherry J.M."/>
            <person name="Stover N.A."/>
            <person name="Krieger C.J."/>
            <person name="del Toro C."/>
            <person name="Ryder H.F."/>
            <person name="Williamson S.C."/>
            <person name="Barbeau R.A."/>
            <person name="Hamilton E.P."/>
            <person name="Orias E."/>
        </authorList>
    </citation>
    <scope>NUCLEOTIDE SEQUENCE [LARGE SCALE GENOMIC DNA]</scope>
    <source>
        <strain evidence="9">SB210</strain>
    </source>
</reference>
<dbReference type="Proteomes" id="UP000009168">
    <property type="component" value="Unassembled WGS sequence"/>
</dbReference>
<dbReference type="SUPFAM" id="SSF54373">
    <property type="entry name" value="FAD-linked reductases, C-terminal domain"/>
    <property type="match status" value="1"/>
</dbReference>
<keyword evidence="6" id="KW-1133">Transmembrane helix</keyword>
<evidence type="ECO:0000256" key="1">
    <source>
        <dbReference type="ARBA" id="ARBA00001974"/>
    </source>
</evidence>
<evidence type="ECO:0000313" key="9">
    <source>
        <dbReference type="Proteomes" id="UP000009168"/>
    </source>
</evidence>
<dbReference type="GeneID" id="7844017"/>
<feature type="domain" description="FAD dependent oxidoreductase" evidence="7">
    <location>
        <begin position="192"/>
        <end position="563"/>
    </location>
</feature>
<evidence type="ECO:0000259" key="7">
    <source>
        <dbReference type="Pfam" id="PF01266"/>
    </source>
</evidence>
<sequence>MQIFLKNDILSNLQTNRLQFYSQILITKLQKYRILNIDFIRNFDSALLILQLDMQQIFILFEGGNYEKQSSLYIRNLQLAKIKKFLNTQIIQNCIAKLRYSIIILQYLLSKRFDKQKCQGIDQTQKQAENQSLILEKNQNLQFYYLFLLTFLIIYIQKTNPDQRYSLSHYLKNSIYTQEMDMQDQKINYVYDIIVVGLGAMGSASFYHASQMGKKVLGIEQFDLLHQKASYHGETRALRESYFEGSFYIPLVKQSLKMWKELEIQSGEKLFVKTGALSIGKEGSQLVKDLQIGFEKHNIKYEKLSSKEIKEKFPEFQLFSNEHVGMLETEAGLLFPEKCIENMINLGLKNSNDSKILTNLSVTSFSEVEKGLIKVDLSNNASYYTKKLIISAGMWATDFLSKYSQQYKDMLQIQENTLFWFQSQNDNQFQQDQFPLFFVEQEELKAFIYGFPKISQKGLVKFALHNSGRIFSSYSELKNDKSEQNNDSFQQNKILINKLIDKTFDSQTIKSLEKECNCYYTTTPDHHFIIDYLNDNPDIVFLSPCSGHGFKFAIYIGKLAVEMTQKYQIQHQEFIFKRFQQHQQKQ</sequence>
<dbReference type="InParanoid" id="I7MAY5"/>
<dbReference type="PANTHER" id="PTHR10961:SF7">
    <property type="entry name" value="FAD DEPENDENT OXIDOREDUCTASE DOMAIN-CONTAINING PROTEIN"/>
    <property type="match status" value="1"/>
</dbReference>
<dbReference type="InterPro" id="IPR006076">
    <property type="entry name" value="FAD-dep_OxRdtase"/>
</dbReference>
<dbReference type="KEGG" id="tet:TTHERM_00688670"/>
<keyword evidence="4" id="KW-0274">FAD</keyword>
<dbReference type="EMBL" id="GG662260">
    <property type="protein sequence ID" value="EAS06727.2"/>
    <property type="molecule type" value="Genomic_DNA"/>
</dbReference>
<evidence type="ECO:0000256" key="4">
    <source>
        <dbReference type="ARBA" id="ARBA00022827"/>
    </source>
</evidence>
<feature type="transmembrane region" description="Helical" evidence="6">
    <location>
        <begin position="189"/>
        <end position="207"/>
    </location>
</feature>
<evidence type="ECO:0000256" key="2">
    <source>
        <dbReference type="ARBA" id="ARBA00010989"/>
    </source>
</evidence>
<evidence type="ECO:0000256" key="5">
    <source>
        <dbReference type="ARBA" id="ARBA00023002"/>
    </source>
</evidence>
<dbReference type="Gene3D" id="3.30.9.10">
    <property type="entry name" value="D-Amino Acid Oxidase, subunit A, domain 2"/>
    <property type="match status" value="1"/>
</dbReference>
<keyword evidence="3" id="KW-0285">Flavoprotein</keyword>
<keyword evidence="5" id="KW-0560">Oxidoreductase</keyword>
<dbReference type="InterPro" id="IPR045170">
    <property type="entry name" value="MTOX"/>
</dbReference>
<dbReference type="InterPro" id="IPR036188">
    <property type="entry name" value="FAD/NAD-bd_sf"/>
</dbReference>
<comment type="similarity">
    <text evidence="2">Belongs to the MSOX/MTOX family.</text>
</comment>
<evidence type="ECO:0000256" key="6">
    <source>
        <dbReference type="SAM" id="Phobius"/>
    </source>
</evidence>
<dbReference type="Pfam" id="PF01266">
    <property type="entry name" value="DAO"/>
    <property type="match status" value="1"/>
</dbReference>
<accession>I7MAY5</accession>
<comment type="cofactor">
    <cofactor evidence="1">
        <name>FAD</name>
        <dbReference type="ChEBI" id="CHEBI:57692"/>
    </cofactor>
</comment>
<dbReference type="STRING" id="312017.I7MAY5"/>